<organism evidence="1 2">
    <name type="scientific">Rhizobium phage RHph_Y65</name>
    <dbReference type="NCBI Taxonomy" id="2509785"/>
    <lineage>
        <taxon>Viruses</taxon>
        <taxon>Duplodnaviria</taxon>
        <taxon>Heunggongvirae</taxon>
        <taxon>Uroviricota</taxon>
        <taxon>Caudoviricetes</taxon>
        <taxon>Kleczkowskaviridae</taxon>
        <taxon>Cuauhnahuacvirus</taxon>
        <taxon>Cuauhnahuacvirus Y65</taxon>
    </lineage>
</organism>
<sequence length="91" mass="10456">MLSSVEKNIVDNYRHLYGRTYGSMPPALLTDERIWEIYDKEIGVMPTGQIQDEEVLMSMREDLNLDASRPDLGWKPIAKKTRLSRKGSSNV</sequence>
<accession>A0A7S5R7R6</accession>
<name>A0A7S5R7R6_9CAUD</name>
<evidence type="ECO:0000313" key="2">
    <source>
        <dbReference type="Proteomes" id="UP000655883"/>
    </source>
</evidence>
<gene>
    <name evidence="1" type="ORF">EVB97_114</name>
</gene>
<protein>
    <submittedName>
        <fullName evidence="1">Uncharacterized protein</fullName>
    </submittedName>
</protein>
<evidence type="ECO:0000313" key="1">
    <source>
        <dbReference type="EMBL" id="QIG72672.1"/>
    </source>
</evidence>
<keyword evidence="2" id="KW-1185">Reference proteome</keyword>
<dbReference type="EMBL" id="MN988525">
    <property type="protein sequence ID" value="QIG72672.1"/>
    <property type="molecule type" value="Genomic_DNA"/>
</dbReference>
<proteinExistence type="predicted"/>
<dbReference type="Proteomes" id="UP000655883">
    <property type="component" value="Segment"/>
</dbReference>
<reference evidence="1 2" key="1">
    <citation type="submission" date="2020-01" db="EMBL/GenBank/DDBJ databases">
        <title>Patterns of diversity and host range of bacteriophage communities associated with bean-nodulatin bacteria.</title>
        <authorList>
            <person name="Vann Cauwenberghe J."/>
            <person name="Santamaria R.I."/>
            <person name="Bustos P."/>
            <person name="Juarez S."/>
            <person name="Gonzalez V."/>
        </authorList>
    </citation>
    <scope>NUCLEOTIDE SEQUENCE [LARGE SCALE GENOMIC DNA]</scope>
    <source>
        <strain evidence="2">RHph</strain>
    </source>
</reference>